<evidence type="ECO:0000256" key="1">
    <source>
        <dbReference type="ARBA" id="ARBA00004651"/>
    </source>
</evidence>
<reference evidence="8 9" key="1">
    <citation type="submission" date="2019-09" db="EMBL/GenBank/DDBJ databases">
        <title>Draft genome sequence of Ginsengibacter sp. BR5-29.</title>
        <authorList>
            <person name="Im W.-T."/>
        </authorList>
    </citation>
    <scope>NUCLEOTIDE SEQUENCE [LARGE SCALE GENOMIC DNA]</scope>
    <source>
        <strain evidence="8 9">BR5-29</strain>
    </source>
</reference>
<dbReference type="Proteomes" id="UP000326903">
    <property type="component" value="Unassembled WGS sequence"/>
</dbReference>
<comment type="caution">
    <text evidence="8">The sequence shown here is derived from an EMBL/GenBank/DDBJ whole genome shotgun (WGS) entry which is preliminary data.</text>
</comment>
<proteinExistence type="predicted"/>
<keyword evidence="9" id="KW-1185">Reference proteome</keyword>
<gene>
    <name evidence="8" type="ORF">FW778_06330</name>
</gene>
<evidence type="ECO:0000313" key="8">
    <source>
        <dbReference type="EMBL" id="KAA9041635.1"/>
    </source>
</evidence>
<keyword evidence="2" id="KW-1003">Cell membrane</keyword>
<evidence type="ECO:0000259" key="7">
    <source>
        <dbReference type="Pfam" id="PF02706"/>
    </source>
</evidence>
<dbReference type="GO" id="GO:0005886">
    <property type="term" value="C:plasma membrane"/>
    <property type="evidence" value="ECO:0007669"/>
    <property type="project" value="UniProtKB-SubCell"/>
</dbReference>
<evidence type="ECO:0000256" key="3">
    <source>
        <dbReference type="ARBA" id="ARBA00022692"/>
    </source>
</evidence>
<dbReference type="AlphaFoldDB" id="A0A5J5IKM1"/>
<feature type="transmembrane region" description="Helical" evidence="6">
    <location>
        <begin position="30"/>
        <end position="48"/>
    </location>
</feature>
<dbReference type="EMBL" id="VYQF01000001">
    <property type="protein sequence ID" value="KAA9041635.1"/>
    <property type="molecule type" value="Genomic_DNA"/>
</dbReference>
<evidence type="ECO:0000256" key="5">
    <source>
        <dbReference type="ARBA" id="ARBA00023136"/>
    </source>
</evidence>
<feature type="domain" description="Polysaccharide chain length determinant N-terminal" evidence="7">
    <location>
        <begin position="19"/>
        <end position="111"/>
    </location>
</feature>
<keyword evidence="4 6" id="KW-1133">Transmembrane helix</keyword>
<name>A0A5J5IKM1_9BACT</name>
<keyword evidence="3 6" id="KW-0812">Transmembrane</keyword>
<dbReference type="PANTHER" id="PTHR32309">
    <property type="entry name" value="TYROSINE-PROTEIN KINASE"/>
    <property type="match status" value="1"/>
</dbReference>
<evidence type="ECO:0000256" key="6">
    <source>
        <dbReference type="SAM" id="Phobius"/>
    </source>
</evidence>
<evidence type="ECO:0000313" key="9">
    <source>
        <dbReference type="Proteomes" id="UP000326903"/>
    </source>
</evidence>
<dbReference type="Pfam" id="PF02706">
    <property type="entry name" value="Wzz"/>
    <property type="match status" value="1"/>
</dbReference>
<accession>A0A5J5IKM1</accession>
<organism evidence="8 9">
    <name type="scientific">Ginsengibacter hankyongi</name>
    <dbReference type="NCBI Taxonomy" id="2607284"/>
    <lineage>
        <taxon>Bacteria</taxon>
        <taxon>Pseudomonadati</taxon>
        <taxon>Bacteroidota</taxon>
        <taxon>Chitinophagia</taxon>
        <taxon>Chitinophagales</taxon>
        <taxon>Chitinophagaceae</taxon>
        <taxon>Ginsengibacter</taxon>
    </lineage>
</organism>
<dbReference type="RefSeq" id="WP_150413755.1">
    <property type="nucleotide sequence ID" value="NZ_VYQF01000001.1"/>
</dbReference>
<sequence>MHREELQITQDQTTESVILMRIFNSIVHKWWLFCIVGLVGGIIGFIYAKLQKPVYESYLSFALDEGGSEGGASGAMGLAAQFGISIGGSQDVFTGDNILEIMQSRRVIERALLSVDTFDNKPMTLIEYYLQNNPRKNKEVNIHFYPGEQRSSFSYLKDSILYNTYLEFKNYHITARRPDKRLNIYELLVTSRFEEFSKVFTDKLILETNSFYTEIRSKKSKETLEILEKRVPDMKEKLDATITSKAAIQDANLNTAFENARIPLLKQESNGQVYAAAYAEMFRNLELARFQYLKSIPLMQVIDNADYPMKKIKMSKLKTAIIFSVMAAFIFLVIFIIMNFFRFRAS</sequence>
<comment type="subcellular location">
    <subcellularLocation>
        <location evidence="1">Cell membrane</location>
        <topology evidence="1">Multi-pass membrane protein</topology>
    </subcellularLocation>
</comment>
<protein>
    <recommendedName>
        <fullName evidence="7">Polysaccharide chain length determinant N-terminal domain-containing protein</fullName>
    </recommendedName>
</protein>
<feature type="transmembrane region" description="Helical" evidence="6">
    <location>
        <begin position="319"/>
        <end position="341"/>
    </location>
</feature>
<keyword evidence="5 6" id="KW-0472">Membrane</keyword>
<dbReference type="InterPro" id="IPR003856">
    <property type="entry name" value="LPS_length_determ_N"/>
</dbReference>
<evidence type="ECO:0000256" key="2">
    <source>
        <dbReference type="ARBA" id="ARBA00022475"/>
    </source>
</evidence>
<dbReference type="PANTHER" id="PTHR32309:SF31">
    <property type="entry name" value="CAPSULAR EXOPOLYSACCHARIDE FAMILY"/>
    <property type="match status" value="1"/>
</dbReference>
<evidence type="ECO:0000256" key="4">
    <source>
        <dbReference type="ARBA" id="ARBA00022989"/>
    </source>
</evidence>
<dbReference type="InterPro" id="IPR050445">
    <property type="entry name" value="Bact_polysacc_biosynth/exp"/>
</dbReference>